<feature type="signal peptide" evidence="1">
    <location>
        <begin position="1"/>
        <end position="17"/>
    </location>
</feature>
<protein>
    <recommendedName>
        <fullName evidence="4">Secreted protein</fullName>
    </recommendedName>
</protein>
<evidence type="ECO:0000313" key="2">
    <source>
        <dbReference type="EMBL" id="KAF2249205.1"/>
    </source>
</evidence>
<accession>A0A6A6IF45</accession>
<dbReference type="AlphaFoldDB" id="A0A6A6IF45"/>
<name>A0A6A6IF45_9PLEO</name>
<dbReference type="EMBL" id="ML987195">
    <property type="protein sequence ID" value="KAF2249205.1"/>
    <property type="molecule type" value="Genomic_DNA"/>
</dbReference>
<keyword evidence="1" id="KW-0732">Signal</keyword>
<evidence type="ECO:0008006" key="4">
    <source>
        <dbReference type="Google" id="ProtNLM"/>
    </source>
</evidence>
<evidence type="ECO:0000313" key="3">
    <source>
        <dbReference type="Proteomes" id="UP000800094"/>
    </source>
</evidence>
<dbReference type="RefSeq" id="XP_033684209.1">
    <property type="nucleotide sequence ID" value="XM_033826837.1"/>
</dbReference>
<reference evidence="2" key="1">
    <citation type="journal article" date="2020" name="Stud. Mycol.">
        <title>101 Dothideomycetes genomes: a test case for predicting lifestyles and emergence of pathogens.</title>
        <authorList>
            <person name="Haridas S."/>
            <person name="Albert R."/>
            <person name="Binder M."/>
            <person name="Bloem J."/>
            <person name="Labutti K."/>
            <person name="Salamov A."/>
            <person name="Andreopoulos B."/>
            <person name="Baker S."/>
            <person name="Barry K."/>
            <person name="Bills G."/>
            <person name="Bluhm B."/>
            <person name="Cannon C."/>
            <person name="Castanera R."/>
            <person name="Culley D."/>
            <person name="Daum C."/>
            <person name="Ezra D."/>
            <person name="Gonzalez J."/>
            <person name="Henrissat B."/>
            <person name="Kuo A."/>
            <person name="Liang C."/>
            <person name="Lipzen A."/>
            <person name="Lutzoni F."/>
            <person name="Magnuson J."/>
            <person name="Mondo S."/>
            <person name="Nolan M."/>
            <person name="Ohm R."/>
            <person name="Pangilinan J."/>
            <person name="Park H.-J."/>
            <person name="Ramirez L."/>
            <person name="Alfaro M."/>
            <person name="Sun H."/>
            <person name="Tritt A."/>
            <person name="Yoshinaga Y."/>
            <person name="Zwiers L.-H."/>
            <person name="Turgeon B."/>
            <person name="Goodwin S."/>
            <person name="Spatafora J."/>
            <person name="Crous P."/>
            <person name="Grigoriev I."/>
        </authorList>
    </citation>
    <scope>NUCLEOTIDE SEQUENCE</scope>
    <source>
        <strain evidence="2">CBS 122368</strain>
    </source>
</reference>
<keyword evidence="3" id="KW-1185">Reference proteome</keyword>
<feature type="chain" id="PRO_5025469244" description="Secreted protein" evidence="1">
    <location>
        <begin position="18"/>
        <end position="152"/>
    </location>
</feature>
<gene>
    <name evidence="2" type="ORF">BU26DRAFT_505273</name>
</gene>
<dbReference type="OrthoDB" id="3788050at2759"/>
<dbReference type="GeneID" id="54580167"/>
<proteinExistence type="predicted"/>
<evidence type="ECO:0000256" key="1">
    <source>
        <dbReference type="SAM" id="SignalP"/>
    </source>
</evidence>
<organism evidence="2 3">
    <name type="scientific">Trematosphaeria pertusa</name>
    <dbReference type="NCBI Taxonomy" id="390896"/>
    <lineage>
        <taxon>Eukaryota</taxon>
        <taxon>Fungi</taxon>
        <taxon>Dikarya</taxon>
        <taxon>Ascomycota</taxon>
        <taxon>Pezizomycotina</taxon>
        <taxon>Dothideomycetes</taxon>
        <taxon>Pleosporomycetidae</taxon>
        <taxon>Pleosporales</taxon>
        <taxon>Massarineae</taxon>
        <taxon>Trematosphaeriaceae</taxon>
        <taxon>Trematosphaeria</taxon>
    </lineage>
</organism>
<dbReference type="Proteomes" id="UP000800094">
    <property type="component" value="Unassembled WGS sequence"/>
</dbReference>
<sequence length="152" mass="17327">MRFLLVFTLLLAAVCFAKEGDTHCHGRNSPEGKTCNFVDIYTEMDHYCRQYYEPRLVPVHELKVPYNHAKFLGGDAYYCPWFGKCAKRPAIFMGYVRYDLNWGNGAKPTDNWNALSYQRCMEYMGKIVNACGGEGGSYETGYGEVHGFCIQA</sequence>